<evidence type="ECO:0000313" key="3">
    <source>
        <dbReference type="Proteomes" id="UP001367508"/>
    </source>
</evidence>
<comment type="caution">
    <text evidence="2">The sequence shown here is derived from an EMBL/GenBank/DDBJ whole genome shotgun (WGS) entry which is preliminary data.</text>
</comment>
<proteinExistence type="predicted"/>
<reference evidence="2 3" key="1">
    <citation type="submission" date="2024-01" db="EMBL/GenBank/DDBJ databases">
        <title>The genomes of 5 underutilized Papilionoideae crops provide insights into root nodulation and disease resistanc.</title>
        <authorList>
            <person name="Jiang F."/>
        </authorList>
    </citation>
    <scope>NUCLEOTIDE SEQUENCE [LARGE SCALE GENOMIC DNA]</scope>
    <source>
        <strain evidence="2">LVBAO_FW01</strain>
        <tissue evidence="2">Leaves</tissue>
    </source>
</reference>
<dbReference type="AlphaFoldDB" id="A0AAN9PUN0"/>
<gene>
    <name evidence="2" type="ORF">VNO77_37146</name>
</gene>
<feature type="compositionally biased region" description="Basic and acidic residues" evidence="1">
    <location>
        <begin position="72"/>
        <end position="93"/>
    </location>
</feature>
<organism evidence="2 3">
    <name type="scientific">Canavalia gladiata</name>
    <name type="common">Sword bean</name>
    <name type="synonym">Dolichos gladiatus</name>
    <dbReference type="NCBI Taxonomy" id="3824"/>
    <lineage>
        <taxon>Eukaryota</taxon>
        <taxon>Viridiplantae</taxon>
        <taxon>Streptophyta</taxon>
        <taxon>Embryophyta</taxon>
        <taxon>Tracheophyta</taxon>
        <taxon>Spermatophyta</taxon>
        <taxon>Magnoliopsida</taxon>
        <taxon>eudicotyledons</taxon>
        <taxon>Gunneridae</taxon>
        <taxon>Pentapetalae</taxon>
        <taxon>rosids</taxon>
        <taxon>fabids</taxon>
        <taxon>Fabales</taxon>
        <taxon>Fabaceae</taxon>
        <taxon>Papilionoideae</taxon>
        <taxon>50 kb inversion clade</taxon>
        <taxon>NPAAA clade</taxon>
        <taxon>indigoferoid/millettioid clade</taxon>
        <taxon>Phaseoleae</taxon>
        <taxon>Canavalia</taxon>
    </lineage>
</organism>
<evidence type="ECO:0000256" key="1">
    <source>
        <dbReference type="SAM" id="MobiDB-lite"/>
    </source>
</evidence>
<protein>
    <submittedName>
        <fullName evidence="2">Uncharacterized protein</fullName>
    </submittedName>
</protein>
<name>A0AAN9PUN0_CANGL</name>
<dbReference type="EMBL" id="JAYMYQ010000009">
    <property type="protein sequence ID" value="KAK7312905.1"/>
    <property type="molecule type" value="Genomic_DNA"/>
</dbReference>
<dbReference type="Proteomes" id="UP001367508">
    <property type="component" value="Unassembled WGS sequence"/>
</dbReference>
<evidence type="ECO:0000313" key="2">
    <source>
        <dbReference type="EMBL" id="KAK7312905.1"/>
    </source>
</evidence>
<feature type="region of interest" description="Disordered" evidence="1">
    <location>
        <begin position="70"/>
        <end position="93"/>
    </location>
</feature>
<accession>A0AAN9PUN0</accession>
<keyword evidence="3" id="KW-1185">Reference proteome</keyword>
<sequence>MFSLLDILVAVNKRRKWRKHLRWGNTMVNLLLLPNVGLQGPQGTLVDDLCKLFLKEAAQFMLLSEILQKSSSTEEKKEGKRETIVDLSHQERN</sequence>